<gene>
    <name evidence="1" type="ORF">TBRA_LOCUS1324</name>
</gene>
<organism evidence="1 2">
    <name type="scientific">Trichogramma brassicae</name>
    <dbReference type="NCBI Taxonomy" id="86971"/>
    <lineage>
        <taxon>Eukaryota</taxon>
        <taxon>Metazoa</taxon>
        <taxon>Ecdysozoa</taxon>
        <taxon>Arthropoda</taxon>
        <taxon>Hexapoda</taxon>
        <taxon>Insecta</taxon>
        <taxon>Pterygota</taxon>
        <taxon>Neoptera</taxon>
        <taxon>Endopterygota</taxon>
        <taxon>Hymenoptera</taxon>
        <taxon>Apocrita</taxon>
        <taxon>Proctotrupomorpha</taxon>
        <taxon>Chalcidoidea</taxon>
        <taxon>Trichogrammatidae</taxon>
        <taxon>Trichogramma</taxon>
    </lineage>
</organism>
<keyword evidence="2" id="KW-1185">Reference proteome</keyword>
<dbReference type="Proteomes" id="UP000479190">
    <property type="component" value="Unassembled WGS sequence"/>
</dbReference>
<proteinExistence type="predicted"/>
<evidence type="ECO:0000313" key="2">
    <source>
        <dbReference type="Proteomes" id="UP000479190"/>
    </source>
</evidence>
<sequence>LHGESPKMYMGAVPYELNGNLCRMRRFFPSCNGICSDNAKSARKEIALRKSLPRSILTWFTERTTRVVIVFKNYDYYLKKVISESGSLPRVQGSE</sequence>
<name>A0A6H5HZF3_9HYME</name>
<feature type="non-terminal residue" evidence="1">
    <location>
        <position position="1"/>
    </location>
</feature>
<evidence type="ECO:0000313" key="1">
    <source>
        <dbReference type="EMBL" id="CAB0029278.1"/>
    </source>
</evidence>
<reference evidence="1 2" key="1">
    <citation type="submission" date="2020-02" db="EMBL/GenBank/DDBJ databases">
        <authorList>
            <person name="Ferguson B K."/>
        </authorList>
    </citation>
    <scope>NUCLEOTIDE SEQUENCE [LARGE SCALE GENOMIC DNA]</scope>
</reference>
<dbReference type="AlphaFoldDB" id="A0A6H5HZF3"/>
<accession>A0A6H5HZF3</accession>
<dbReference type="EMBL" id="CADCXV010000294">
    <property type="protein sequence ID" value="CAB0029278.1"/>
    <property type="molecule type" value="Genomic_DNA"/>
</dbReference>
<protein>
    <submittedName>
        <fullName evidence="1">Uncharacterized protein</fullName>
    </submittedName>
</protein>